<dbReference type="AlphaFoldDB" id="A0A0H2P731"/>
<comment type="subcellular location">
    <subcellularLocation>
        <location evidence="1">Membrane</location>
    </subcellularLocation>
</comment>
<protein>
    <submittedName>
        <fullName evidence="7">Penicillin-binding protein 2</fullName>
    </submittedName>
    <submittedName>
        <fullName evidence="6">Penicillin-binding protein, transpeptidase domain protein</fullName>
    </submittedName>
</protein>
<dbReference type="InterPro" id="IPR001460">
    <property type="entry name" value="PCN-bd_Tpept"/>
</dbReference>
<comment type="similarity">
    <text evidence="2">Belongs to the transpeptidase family.</text>
</comment>
<dbReference type="GO" id="GO:0008658">
    <property type="term" value="F:penicillin binding"/>
    <property type="evidence" value="ECO:0007669"/>
    <property type="project" value="InterPro"/>
</dbReference>
<gene>
    <name evidence="8" type="ORF">DW137_07680</name>
    <name evidence="7" type="ORF">G5T23_02400</name>
    <name evidence="6" type="ORF">HMPREF3196_00542</name>
</gene>
<dbReference type="PATRIC" id="fig|1681.46.peg.1295"/>
<dbReference type="PROSITE" id="PS51257">
    <property type="entry name" value="PROKAR_LIPOPROTEIN"/>
    <property type="match status" value="1"/>
</dbReference>
<evidence type="ECO:0000259" key="5">
    <source>
        <dbReference type="Pfam" id="PF03717"/>
    </source>
</evidence>
<dbReference type="Proteomes" id="UP000488776">
    <property type="component" value="Unassembled WGS sequence"/>
</dbReference>
<dbReference type="RefSeq" id="WP_047285367.1">
    <property type="nucleotide sequence ID" value="NZ_JAAJBJ010000002.1"/>
</dbReference>
<comment type="caution">
    <text evidence="6">The sequence shown here is derived from an EMBL/GenBank/DDBJ whole genome shotgun (WGS) entry which is preliminary data.</text>
</comment>
<name>A0A0H2P731_BIFBI</name>
<keyword evidence="3" id="KW-0472">Membrane</keyword>
<evidence type="ECO:0000313" key="10">
    <source>
        <dbReference type="Proteomes" id="UP000283727"/>
    </source>
</evidence>
<dbReference type="GO" id="GO:0071555">
    <property type="term" value="P:cell wall organization"/>
    <property type="evidence" value="ECO:0007669"/>
    <property type="project" value="TreeGrafter"/>
</dbReference>
<dbReference type="Proteomes" id="UP000070092">
    <property type="component" value="Unassembled WGS sequence"/>
</dbReference>
<evidence type="ECO:0000259" key="4">
    <source>
        <dbReference type="Pfam" id="PF00905"/>
    </source>
</evidence>
<dbReference type="SUPFAM" id="SSF56601">
    <property type="entry name" value="beta-lactamase/transpeptidase-like"/>
    <property type="match status" value="1"/>
</dbReference>
<evidence type="ECO:0000313" key="7">
    <source>
        <dbReference type="EMBL" id="NGG35905.1"/>
    </source>
</evidence>
<sequence>MIGRITAMIRFARCRKFLFQCIAIGVILAMVASACLFKLASIQLIDGQMAAQAATQARTKKVIVHSMRGKITDTNGTVLAQSVERYTIIADPWAASQFEPIDCDTQKAKQAGFCHKVNGKPVGVKGSAGVARLLAPVLKMDAKTLGAKLTGTSRYMILKKDVTPTVKRAIDDLNLGGVVYGELSSQRIYANGTQLGALLGGVDDSGKGVAGVESMENSALTGTDGYVIYQQGNGGEEIPGTLTGSQEAVNGSDVALTLDHDVDWYVKQALLEGQKKTKATWAMAVVQDIQTGEILALEDTDEYQAGSDQAKLNASRAVSESFEPGSVGKVITMSGLLQTGLHKATDKFTVPYSYTKDGQEYHDSSAHGDEHWTLAGIIKNSSNVGVVMASSQYTKKQRYEYLTKFGIGQSSGMSIPGESRGQLGTPESWDGRTSNTILFGQGYSVNALQLTNVVATIGNKGVRKQQSLIKSVTHADGTVETPQEGSSTRVIDESVADQVKNAMESVAEGYSKVVNVKGYRIAAKTGTAEVAGSDGRLTSIVADFAGMIPADNPRFAITVIMKDPQGTYGGMTAGPVFAKIGEFLMQKYNVPTSSPRNDAIAVDW</sequence>
<dbReference type="EMBL" id="QRLR01000004">
    <property type="protein sequence ID" value="RHJ22568.1"/>
    <property type="molecule type" value="Genomic_DNA"/>
</dbReference>
<dbReference type="Proteomes" id="UP000283727">
    <property type="component" value="Unassembled WGS sequence"/>
</dbReference>
<evidence type="ECO:0000256" key="3">
    <source>
        <dbReference type="ARBA" id="ARBA00023136"/>
    </source>
</evidence>
<evidence type="ECO:0000313" key="9">
    <source>
        <dbReference type="Proteomes" id="UP000070092"/>
    </source>
</evidence>
<dbReference type="InterPro" id="IPR012338">
    <property type="entry name" value="Beta-lactam/transpept-like"/>
</dbReference>
<dbReference type="Gene3D" id="3.30.450.330">
    <property type="match status" value="1"/>
</dbReference>
<dbReference type="Pfam" id="PF00905">
    <property type="entry name" value="Transpeptidase"/>
    <property type="match status" value="1"/>
</dbReference>
<dbReference type="EMBL" id="LRPO01000020">
    <property type="protein sequence ID" value="KWZ81960.1"/>
    <property type="molecule type" value="Genomic_DNA"/>
</dbReference>
<dbReference type="InterPro" id="IPR036138">
    <property type="entry name" value="PBP_dimer_sf"/>
</dbReference>
<evidence type="ECO:0000313" key="11">
    <source>
        <dbReference type="Proteomes" id="UP000488776"/>
    </source>
</evidence>
<evidence type="ECO:0000256" key="2">
    <source>
        <dbReference type="ARBA" id="ARBA00007171"/>
    </source>
</evidence>
<evidence type="ECO:0000313" key="8">
    <source>
        <dbReference type="EMBL" id="RHJ22568.1"/>
    </source>
</evidence>
<dbReference type="PANTHER" id="PTHR30627:SF1">
    <property type="entry name" value="PEPTIDOGLYCAN D,D-TRANSPEPTIDASE FTSI"/>
    <property type="match status" value="1"/>
</dbReference>
<dbReference type="Gene3D" id="3.40.710.10">
    <property type="entry name" value="DD-peptidase/beta-lactamase superfamily"/>
    <property type="match status" value="1"/>
</dbReference>
<feature type="domain" description="Penicillin-binding protein dimerisation" evidence="5">
    <location>
        <begin position="66"/>
        <end position="238"/>
    </location>
</feature>
<feature type="domain" description="Penicillin-binding protein transpeptidase" evidence="4">
    <location>
        <begin position="283"/>
        <end position="580"/>
    </location>
</feature>
<dbReference type="InterPro" id="IPR005311">
    <property type="entry name" value="PBP_dimer"/>
</dbReference>
<dbReference type="EMBL" id="JAAJBJ010000002">
    <property type="protein sequence ID" value="NGG35905.1"/>
    <property type="molecule type" value="Genomic_DNA"/>
</dbReference>
<dbReference type="GO" id="GO:0005886">
    <property type="term" value="C:plasma membrane"/>
    <property type="evidence" value="ECO:0007669"/>
    <property type="project" value="TreeGrafter"/>
</dbReference>
<accession>A0A0H2P731</accession>
<organism evidence="6 9">
    <name type="scientific">Bifidobacterium bifidum</name>
    <dbReference type="NCBI Taxonomy" id="1681"/>
    <lineage>
        <taxon>Bacteria</taxon>
        <taxon>Bacillati</taxon>
        <taxon>Actinomycetota</taxon>
        <taxon>Actinomycetes</taxon>
        <taxon>Bifidobacteriales</taxon>
        <taxon>Bifidobacteriaceae</taxon>
        <taxon>Bifidobacterium</taxon>
    </lineage>
</organism>
<dbReference type="InterPro" id="IPR050515">
    <property type="entry name" value="Beta-lactam/transpept"/>
</dbReference>
<reference evidence="7 11" key="3">
    <citation type="submission" date="2020-02" db="EMBL/GenBank/DDBJ databases">
        <title>Antibiotic susceptibility profiles of lactic acid bacteria isolated from the human vagina and genetic basis of atypical resistances.</title>
        <authorList>
            <person name="Sirichoat A."/>
            <person name="Florez A.B."/>
            <person name="Vazquez L."/>
            <person name="Buppasiri P."/>
            <person name="Panya M."/>
            <person name="Lulitanond V."/>
            <person name="Mayo B."/>
        </authorList>
    </citation>
    <scope>NUCLEOTIDE SEQUENCE [LARGE SCALE GENOMIC DNA]</scope>
    <source>
        <strain evidence="7 11">VA07-1AN</strain>
    </source>
</reference>
<evidence type="ECO:0000256" key="1">
    <source>
        <dbReference type="ARBA" id="ARBA00004370"/>
    </source>
</evidence>
<evidence type="ECO:0000313" key="6">
    <source>
        <dbReference type="EMBL" id="KWZ81960.1"/>
    </source>
</evidence>
<reference evidence="6 9" key="1">
    <citation type="submission" date="2016-01" db="EMBL/GenBank/DDBJ databases">
        <authorList>
            <person name="Oliw E.H."/>
        </authorList>
    </citation>
    <scope>NUCLEOTIDE SEQUENCE [LARGE SCALE GENOMIC DNA]</scope>
    <source>
        <strain evidence="6 9">MJR8628B</strain>
    </source>
</reference>
<proteinExistence type="inferred from homology"/>
<dbReference type="Pfam" id="PF03717">
    <property type="entry name" value="PBP_dimer"/>
    <property type="match status" value="1"/>
</dbReference>
<dbReference type="SUPFAM" id="SSF56519">
    <property type="entry name" value="Penicillin binding protein dimerisation domain"/>
    <property type="match status" value="1"/>
</dbReference>
<dbReference type="Gene3D" id="3.90.1310.10">
    <property type="entry name" value="Penicillin-binding protein 2a (Domain 2)"/>
    <property type="match status" value="1"/>
</dbReference>
<dbReference type="PANTHER" id="PTHR30627">
    <property type="entry name" value="PEPTIDOGLYCAN D,D-TRANSPEPTIDASE"/>
    <property type="match status" value="1"/>
</dbReference>
<reference evidence="8 10" key="2">
    <citation type="submission" date="2018-08" db="EMBL/GenBank/DDBJ databases">
        <title>A genome reference for cultivated species of the human gut microbiota.</title>
        <authorList>
            <person name="Zou Y."/>
            <person name="Xue W."/>
            <person name="Luo G."/>
        </authorList>
    </citation>
    <scope>NUCLEOTIDE SEQUENCE [LARGE SCALE GENOMIC DNA]</scope>
    <source>
        <strain evidence="8 10">AM12-10</strain>
    </source>
</reference>